<protein>
    <submittedName>
        <fullName evidence="1">Uncharacterized protein</fullName>
    </submittedName>
</protein>
<dbReference type="EMBL" id="BK032513">
    <property type="protein sequence ID" value="DAF44884.1"/>
    <property type="molecule type" value="Genomic_DNA"/>
</dbReference>
<organism evidence="1">
    <name type="scientific">Siphoviridae sp. ctCIv11</name>
    <dbReference type="NCBI Taxonomy" id="2827806"/>
    <lineage>
        <taxon>Viruses</taxon>
        <taxon>Duplodnaviria</taxon>
        <taxon>Heunggongvirae</taxon>
        <taxon>Uroviricota</taxon>
        <taxon>Caudoviricetes</taxon>
    </lineage>
</organism>
<sequence length="251" mass="28972">MEKIRFLNNDTIYDVQLSFLRENIVKIEFTSIPSEKFYLSGFKLLNEHNLSVMSDFSLFTTKYKEADEENTIYLSTGEVYVEPVVPDPEPIPEPTEEELAAQKLAEFNMEKENKIYEMRDACETTIENGITTSDGKKYSYTVQDQSNILNAMNLAKATGLEVPYHADGESCSLYTYEAIAPIYMQEQMNLTKNQTYFNQLKLYIESVTDVKDINLIKNIYYGTDLTGKYLDKYNEIMTQSEKVIQKLVSIN</sequence>
<reference evidence="1" key="1">
    <citation type="journal article" date="2021" name="Proc. Natl. Acad. Sci. U.S.A.">
        <title>A Catalog of Tens of Thousands of Viruses from Human Metagenomes Reveals Hidden Associations with Chronic Diseases.</title>
        <authorList>
            <person name="Tisza M.J."/>
            <person name="Buck C.B."/>
        </authorList>
    </citation>
    <scope>NUCLEOTIDE SEQUENCE</scope>
    <source>
        <strain evidence="1">CtCIv11</strain>
    </source>
</reference>
<proteinExistence type="predicted"/>
<evidence type="ECO:0000313" key="1">
    <source>
        <dbReference type="EMBL" id="DAF44884.1"/>
    </source>
</evidence>
<accession>A0A8S5S1J2</accession>
<name>A0A8S5S1J2_9CAUD</name>